<name>A0A7S2WKJ8_9STRA</name>
<feature type="compositionally biased region" description="Polar residues" evidence="1">
    <location>
        <begin position="207"/>
        <end position="216"/>
    </location>
</feature>
<sequence length="700" mass="77912">MLTSTPKMTTLHLNCRGRKRKGTFGSNGKCNLSVISLAILVITIILYPYNCENTSEFHHVDAFVFSNFPKNPPFWNVRKNSLIQHQKHLNVSPDSEDMDDETLLKTVKKSKLQELCEQYNVSVKGTKEELLERLRSFAEEQVRLDRSMKLDQKQRIESSLEGSQGKAKYRLVDPENIEEDGDEDFDGVFFFQSPGKSENKIKDKSDGTNANDATENPITVPPPPPDDTIPVSPTGERVVTVYSSSDQNDLTGIDASAASSLGGSNHAMMGGLQQQRSDVPENTLAGGPFGDSSGSLRKKKNNSDVDSAREAVTDLVRSLLAITGAPAFNDEVSDGFNSYQNENNDHSSSVKVEASHSEFVGFNPDRVPIDLLTQCSKSLRIEEGSILEEVLSEFELQGIGHDGINAPDDRSRGGGHYIEVQKVRAFLEGYRKAETKRIARETLTLLLDKLVVDGVKSLDEMLMTMTKDDSTNSDVGELNDSLFQHLNEVIRQQERKVELVQGSIMVNQRQNEGTKNSKQTRNNASSLNELWNVTKDETGNIIEETIDPNDERVKELIKTELADNASESAMLSPDKSPSNPAEQLLILLCLLRDRLKAEAVFEHNEKGKNLRVLAYCLHAPSDDIDQIVVDNFGSSLTNLDSFAELLISSIDYAESTAHQLMPSKKNTLDLSRLRRIREKVDVIKERLSWKASGISPHESR</sequence>
<feature type="region of interest" description="Disordered" evidence="1">
    <location>
        <begin position="193"/>
        <end position="226"/>
    </location>
</feature>
<dbReference type="Pfam" id="PF02037">
    <property type="entry name" value="SAP"/>
    <property type="match status" value="1"/>
</dbReference>
<feature type="region of interest" description="Disordered" evidence="1">
    <location>
        <begin position="264"/>
        <end position="308"/>
    </location>
</feature>
<reference evidence="4" key="1">
    <citation type="submission" date="2021-01" db="EMBL/GenBank/DDBJ databases">
        <authorList>
            <person name="Corre E."/>
            <person name="Pelletier E."/>
            <person name="Niang G."/>
            <person name="Scheremetjew M."/>
            <person name="Finn R."/>
            <person name="Kale V."/>
            <person name="Holt S."/>
            <person name="Cochrane G."/>
            <person name="Meng A."/>
            <person name="Brown T."/>
            <person name="Cohen L."/>
        </authorList>
    </citation>
    <scope>NUCLEOTIDE SEQUENCE</scope>
    <source>
        <strain evidence="4">CCMP1452</strain>
    </source>
</reference>
<feature type="transmembrane region" description="Helical" evidence="2">
    <location>
        <begin position="30"/>
        <end position="49"/>
    </location>
</feature>
<keyword evidence="2" id="KW-0472">Membrane</keyword>
<dbReference type="SUPFAM" id="SSF68906">
    <property type="entry name" value="SAP domain"/>
    <property type="match status" value="1"/>
</dbReference>
<gene>
    <name evidence="4" type="ORF">EANT1437_LOCUS13206</name>
</gene>
<feature type="domain" description="SAP" evidence="3">
    <location>
        <begin position="104"/>
        <end position="138"/>
    </location>
</feature>
<evidence type="ECO:0000256" key="1">
    <source>
        <dbReference type="SAM" id="MobiDB-lite"/>
    </source>
</evidence>
<dbReference type="InterPro" id="IPR036361">
    <property type="entry name" value="SAP_dom_sf"/>
</dbReference>
<keyword evidence="2" id="KW-0812">Transmembrane</keyword>
<proteinExistence type="predicted"/>
<protein>
    <recommendedName>
        <fullName evidence="3">SAP domain-containing protein</fullName>
    </recommendedName>
</protein>
<evidence type="ECO:0000256" key="2">
    <source>
        <dbReference type="SAM" id="Phobius"/>
    </source>
</evidence>
<dbReference type="Gene3D" id="1.10.720.30">
    <property type="entry name" value="SAP domain"/>
    <property type="match status" value="1"/>
</dbReference>
<feature type="compositionally biased region" description="Basic and acidic residues" evidence="1">
    <location>
        <begin position="197"/>
        <end position="206"/>
    </location>
</feature>
<evidence type="ECO:0000313" key="4">
    <source>
        <dbReference type="EMBL" id="CAD9693504.1"/>
    </source>
</evidence>
<dbReference type="SMART" id="SM00513">
    <property type="entry name" value="SAP"/>
    <property type="match status" value="1"/>
</dbReference>
<accession>A0A7S2WKJ8</accession>
<dbReference type="AlphaFoldDB" id="A0A7S2WKJ8"/>
<dbReference type="InterPro" id="IPR003034">
    <property type="entry name" value="SAP_dom"/>
</dbReference>
<dbReference type="PROSITE" id="PS50800">
    <property type="entry name" value="SAP"/>
    <property type="match status" value="1"/>
</dbReference>
<evidence type="ECO:0000259" key="3">
    <source>
        <dbReference type="PROSITE" id="PS50800"/>
    </source>
</evidence>
<dbReference type="EMBL" id="HBHI01025786">
    <property type="protein sequence ID" value="CAD9693504.1"/>
    <property type="molecule type" value="Transcribed_RNA"/>
</dbReference>
<keyword evidence="2" id="KW-1133">Transmembrane helix</keyword>
<organism evidence="4">
    <name type="scientific">Eucampia antarctica</name>
    <dbReference type="NCBI Taxonomy" id="49252"/>
    <lineage>
        <taxon>Eukaryota</taxon>
        <taxon>Sar</taxon>
        <taxon>Stramenopiles</taxon>
        <taxon>Ochrophyta</taxon>
        <taxon>Bacillariophyta</taxon>
        <taxon>Mediophyceae</taxon>
        <taxon>Biddulphiophycidae</taxon>
        <taxon>Hemiaulales</taxon>
        <taxon>Hemiaulaceae</taxon>
        <taxon>Eucampia</taxon>
    </lineage>
</organism>